<dbReference type="InterPro" id="IPR029058">
    <property type="entry name" value="AB_hydrolase_fold"/>
</dbReference>
<evidence type="ECO:0000313" key="1">
    <source>
        <dbReference type="EMBL" id="ORY24509.1"/>
    </source>
</evidence>
<dbReference type="Gene3D" id="3.40.50.1820">
    <property type="entry name" value="alpha/beta hydrolase"/>
    <property type="match status" value="1"/>
</dbReference>
<keyword evidence="1" id="KW-0378">Hydrolase</keyword>
<comment type="caution">
    <text evidence="1">The sequence shown here is derived from an EMBL/GenBank/DDBJ whole genome shotgun (WGS) entry which is preliminary data.</text>
</comment>
<dbReference type="SUPFAM" id="SSF53474">
    <property type="entry name" value="alpha/beta-Hydrolases"/>
    <property type="match status" value="1"/>
</dbReference>
<dbReference type="InterPro" id="IPR050583">
    <property type="entry name" value="Mycobacterial_A85_antigen"/>
</dbReference>
<dbReference type="Proteomes" id="UP000193920">
    <property type="component" value="Unassembled WGS sequence"/>
</dbReference>
<dbReference type="InterPro" id="IPR000801">
    <property type="entry name" value="Esterase-like"/>
</dbReference>
<dbReference type="AlphaFoldDB" id="A0A1Y2APK7"/>
<gene>
    <name evidence="1" type="ORF">LY90DRAFT_428519</name>
</gene>
<accession>A0A1Y2APK7</accession>
<dbReference type="PANTHER" id="PTHR48098:SF1">
    <property type="entry name" value="DIACYLGLYCEROL ACYLTRANSFERASE_MYCOLYLTRANSFERASE AG85A"/>
    <property type="match status" value="1"/>
</dbReference>
<protein>
    <submittedName>
        <fullName evidence="1">Alpha/beta-hydrolase</fullName>
    </submittedName>
</protein>
<dbReference type="EMBL" id="MCOG01000221">
    <property type="protein sequence ID" value="ORY24509.1"/>
    <property type="molecule type" value="Genomic_DNA"/>
</dbReference>
<dbReference type="PANTHER" id="PTHR48098">
    <property type="entry name" value="ENTEROCHELIN ESTERASE-RELATED"/>
    <property type="match status" value="1"/>
</dbReference>
<reference evidence="1 2" key="1">
    <citation type="submission" date="2016-08" db="EMBL/GenBank/DDBJ databases">
        <title>A Parts List for Fungal Cellulosomes Revealed by Comparative Genomics.</title>
        <authorList>
            <consortium name="DOE Joint Genome Institute"/>
            <person name="Haitjema C.H."/>
            <person name="Gilmore S.P."/>
            <person name="Henske J.K."/>
            <person name="Solomon K.V."/>
            <person name="De Groot R."/>
            <person name="Kuo A."/>
            <person name="Mondo S.J."/>
            <person name="Salamov A.A."/>
            <person name="Labutti K."/>
            <person name="Zhao Z."/>
            <person name="Chiniquy J."/>
            <person name="Barry K."/>
            <person name="Brewer H.M."/>
            <person name="Purvine S.O."/>
            <person name="Wright A.T."/>
            <person name="Boxma B."/>
            <person name="Van Alen T."/>
            <person name="Hackstein J.H."/>
            <person name="Baker S.E."/>
            <person name="Grigoriev I.V."/>
            <person name="O'Malley M.A."/>
        </authorList>
    </citation>
    <scope>NUCLEOTIDE SEQUENCE [LARGE SCALE GENOMIC DNA]</scope>
    <source>
        <strain evidence="1 2">G1</strain>
    </source>
</reference>
<dbReference type="GO" id="GO:0016787">
    <property type="term" value="F:hydrolase activity"/>
    <property type="evidence" value="ECO:0007669"/>
    <property type="project" value="UniProtKB-KW"/>
</dbReference>
<proteinExistence type="predicted"/>
<sequence length="279" mass="31138">MSKLNVVNTCPPEAKIQKSGVTYSKAEKITYHSYSTNVDRKMNIILPANYTTEKKYPVLYYLHGILNNEDGLLEEGMGTIEIYNNLVNEGKAKEMIIVLPNTYAPADGVGVEPSFTQEHFDGYDNFINELINEIMPYIESNYSVATGRENTALAGFSMGGRNTLYIGFTHPELFGYLGAFSPAPGVIPAVDLLTGEHKGLMQPEDLKVNDKRYEPLVKMISVGTKDFVVSSNPHSYHEALKANGEEHIWFTIPGAMHDSDAVSAGYYNFIQYLWNNLDN</sequence>
<name>A0A1Y2APK7_9FUNG</name>
<dbReference type="OrthoDB" id="5286829at2759"/>
<dbReference type="GO" id="GO:0016747">
    <property type="term" value="F:acyltransferase activity, transferring groups other than amino-acyl groups"/>
    <property type="evidence" value="ECO:0007669"/>
    <property type="project" value="TreeGrafter"/>
</dbReference>
<keyword evidence="2" id="KW-1185">Reference proteome</keyword>
<evidence type="ECO:0000313" key="2">
    <source>
        <dbReference type="Proteomes" id="UP000193920"/>
    </source>
</evidence>
<organism evidence="1 2">
    <name type="scientific">Neocallimastix californiae</name>
    <dbReference type="NCBI Taxonomy" id="1754190"/>
    <lineage>
        <taxon>Eukaryota</taxon>
        <taxon>Fungi</taxon>
        <taxon>Fungi incertae sedis</taxon>
        <taxon>Chytridiomycota</taxon>
        <taxon>Chytridiomycota incertae sedis</taxon>
        <taxon>Neocallimastigomycetes</taxon>
        <taxon>Neocallimastigales</taxon>
        <taxon>Neocallimastigaceae</taxon>
        <taxon>Neocallimastix</taxon>
    </lineage>
</organism>
<dbReference type="STRING" id="1754190.A0A1Y2APK7"/>
<dbReference type="Pfam" id="PF00756">
    <property type="entry name" value="Esterase"/>
    <property type="match status" value="1"/>
</dbReference>